<dbReference type="Proteomes" id="UP000045706">
    <property type="component" value="Unassembled WGS sequence"/>
</dbReference>
<dbReference type="Gene3D" id="3.40.50.720">
    <property type="entry name" value="NAD(P)-binding Rossmann-like Domain"/>
    <property type="match status" value="1"/>
</dbReference>
<dbReference type="PANTHER" id="PTHR43431:SF7">
    <property type="entry name" value="OXIDOREDUCTASE, SHORT CHAIN DEHYDROGENASE_REDUCTASE FAMILY (AFU_ORTHOLOGUE AFUA_5G14000)"/>
    <property type="match status" value="1"/>
</dbReference>
<protein>
    <submittedName>
        <fullName evidence="2">Uncharacterized protein</fullName>
    </submittedName>
</protein>
<name>A0A0G4LFG1_VERLO</name>
<accession>A0A0G4LFG1</accession>
<keyword evidence="1" id="KW-0732">Signal</keyword>
<dbReference type="AlphaFoldDB" id="A0A0G4LFG1"/>
<organism evidence="2 3">
    <name type="scientific">Verticillium longisporum</name>
    <name type="common">Verticillium dahliae var. longisporum</name>
    <dbReference type="NCBI Taxonomy" id="100787"/>
    <lineage>
        <taxon>Eukaryota</taxon>
        <taxon>Fungi</taxon>
        <taxon>Dikarya</taxon>
        <taxon>Ascomycota</taxon>
        <taxon>Pezizomycotina</taxon>
        <taxon>Sordariomycetes</taxon>
        <taxon>Hypocreomycetidae</taxon>
        <taxon>Glomerellales</taxon>
        <taxon>Plectosphaerellaceae</taxon>
        <taxon>Verticillium</taxon>
    </lineage>
</organism>
<dbReference type="EMBL" id="CVQI01011113">
    <property type="protein sequence ID" value="CRK20679.1"/>
    <property type="molecule type" value="Genomic_DNA"/>
</dbReference>
<dbReference type="SUPFAM" id="SSF51735">
    <property type="entry name" value="NAD(P)-binding Rossmann-fold domains"/>
    <property type="match status" value="1"/>
</dbReference>
<dbReference type="InterPro" id="IPR036291">
    <property type="entry name" value="NAD(P)-bd_dom_sf"/>
</dbReference>
<reference evidence="3" key="1">
    <citation type="submission" date="2015-05" db="EMBL/GenBank/DDBJ databases">
        <authorList>
            <person name="Fogelqvist Johan"/>
        </authorList>
    </citation>
    <scope>NUCLEOTIDE SEQUENCE [LARGE SCALE GENOMIC DNA]</scope>
</reference>
<evidence type="ECO:0000313" key="2">
    <source>
        <dbReference type="EMBL" id="CRK20679.1"/>
    </source>
</evidence>
<dbReference type="Pfam" id="PF00106">
    <property type="entry name" value="adh_short"/>
    <property type="match status" value="1"/>
</dbReference>
<evidence type="ECO:0000256" key="1">
    <source>
        <dbReference type="SAM" id="SignalP"/>
    </source>
</evidence>
<sequence>RPLPFHPSSTANLAHLTSVHLLVPTTCVIAAYQHQYGVQILLCRDCWRWHRHGQVIFEPSCSASRTDHSSGRSAAVRFAKSYPVVLLARKPESYEDIVKEINESGGQAIGITTDATDPKALSLAFDTVKQKLPDSKLAAAVYNVNGGFSRVPFLELKLEDLDDSLNAAPRGFTVFAQRTLPLLLDSVSDSPHPPTLIITGATASVRGSALFGGFAAGKFALRALGQSLAREFHPKGVHVAHAIIDGSIDTPWGKAYEANNGAPDGKIKPEQIAEDYWHLHTQHRSGFTQEIDTRPYVEKF</sequence>
<evidence type="ECO:0000313" key="3">
    <source>
        <dbReference type="Proteomes" id="UP000045706"/>
    </source>
</evidence>
<gene>
    <name evidence="2" type="ORF">BN1723_002646</name>
</gene>
<dbReference type="InterPro" id="IPR002347">
    <property type="entry name" value="SDR_fam"/>
</dbReference>
<feature type="non-terminal residue" evidence="2">
    <location>
        <position position="1"/>
    </location>
</feature>
<feature type="signal peptide" evidence="1">
    <location>
        <begin position="1"/>
        <end position="30"/>
    </location>
</feature>
<feature type="chain" id="PRO_5002566141" evidence="1">
    <location>
        <begin position="31"/>
        <end position="300"/>
    </location>
</feature>
<dbReference type="PANTHER" id="PTHR43431">
    <property type="entry name" value="OXIDOREDUCTASE, SHORT CHAIN DEHYDROGENASE/REDUCTASE FAMILY (AFU_ORTHOLOGUE AFUA_5G14000)"/>
    <property type="match status" value="1"/>
</dbReference>
<proteinExistence type="predicted"/>